<comment type="subcellular location">
    <subcellularLocation>
        <location evidence="1">Cell membrane</location>
        <topology evidence="1">Multi-pass membrane protein</topology>
    </subcellularLocation>
</comment>
<feature type="domain" description="EamA" evidence="8">
    <location>
        <begin position="159"/>
        <end position="295"/>
    </location>
</feature>
<keyword evidence="6 7" id="KW-0472">Membrane</keyword>
<dbReference type="GO" id="GO:0005886">
    <property type="term" value="C:plasma membrane"/>
    <property type="evidence" value="ECO:0007669"/>
    <property type="project" value="UniProtKB-SubCell"/>
</dbReference>
<keyword evidence="10" id="KW-1185">Reference proteome</keyword>
<feature type="transmembrane region" description="Helical" evidence="7">
    <location>
        <begin position="159"/>
        <end position="179"/>
    </location>
</feature>
<accession>A0A1M6KC37</accession>
<evidence type="ECO:0000256" key="6">
    <source>
        <dbReference type="ARBA" id="ARBA00023136"/>
    </source>
</evidence>
<dbReference type="Pfam" id="PF00892">
    <property type="entry name" value="EamA"/>
    <property type="match status" value="2"/>
</dbReference>
<evidence type="ECO:0000256" key="5">
    <source>
        <dbReference type="ARBA" id="ARBA00022989"/>
    </source>
</evidence>
<dbReference type="RefSeq" id="WP_190014440.1">
    <property type="nucleotide sequence ID" value="NZ_FQZV01000030.1"/>
</dbReference>
<gene>
    <name evidence="9" type="ORF">SAMN02745975_02361</name>
</gene>
<evidence type="ECO:0000313" key="9">
    <source>
        <dbReference type="EMBL" id="SHJ56494.1"/>
    </source>
</evidence>
<dbReference type="PANTHER" id="PTHR32322">
    <property type="entry name" value="INNER MEMBRANE TRANSPORTER"/>
    <property type="match status" value="1"/>
</dbReference>
<dbReference type="SUPFAM" id="SSF103481">
    <property type="entry name" value="Multidrug resistance efflux transporter EmrE"/>
    <property type="match status" value="2"/>
</dbReference>
<dbReference type="EMBL" id="FQZV01000030">
    <property type="protein sequence ID" value="SHJ56494.1"/>
    <property type="molecule type" value="Genomic_DNA"/>
</dbReference>
<feature type="transmembrane region" description="Helical" evidence="7">
    <location>
        <begin position="277"/>
        <end position="295"/>
    </location>
</feature>
<comment type="similarity">
    <text evidence="2">Belongs to the EamA transporter family.</text>
</comment>
<sequence>MESFRSKGGFSSTDFFLLLVSLIWGLNYVVAKVSLREMDPLLFTALRFVVGAVICWIILLMREKDFRITKRQFWHLFFTGIIAHGINQITFIYGVARTTAGAASIILASPPIWVALLAAFLKLEKVNGKTAVGIFISFLGVSLVVMGSKGTVLGGTDALWGNVLVFIAGIFWSIYTIMVRVYLKDLSIIKFTTYSITFTSIFFMAITYKQMINGDWSAYSAEAWYGVLFSGIFVLGISYILWNTAIQKVGPTRTAVYANLPPFISILVGWFQLGEMITGIQLIGGLIVLGGLIYVRKAKEALATAGIAE</sequence>
<feature type="transmembrane region" description="Helical" evidence="7">
    <location>
        <begin position="41"/>
        <end position="61"/>
    </location>
</feature>
<keyword evidence="3" id="KW-1003">Cell membrane</keyword>
<evidence type="ECO:0000256" key="7">
    <source>
        <dbReference type="SAM" id="Phobius"/>
    </source>
</evidence>
<reference evidence="10" key="1">
    <citation type="submission" date="2016-11" db="EMBL/GenBank/DDBJ databases">
        <authorList>
            <person name="Varghese N."/>
            <person name="Submissions S."/>
        </authorList>
    </citation>
    <scope>NUCLEOTIDE SEQUENCE [LARGE SCALE GENOMIC DNA]</scope>
    <source>
        <strain evidence="10">DSM 17957</strain>
    </source>
</reference>
<feature type="transmembrane region" description="Helical" evidence="7">
    <location>
        <begin position="191"/>
        <end position="211"/>
    </location>
</feature>
<keyword evidence="5 7" id="KW-1133">Transmembrane helix</keyword>
<feature type="domain" description="EamA" evidence="8">
    <location>
        <begin position="13"/>
        <end position="145"/>
    </location>
</feature>
<feature type="transmembrane region" description="Helical" evidence="7">
    <location>
        <begin position="130"/>
        <end position="147"/>
    </location>
</feature>
<keyword evidence="4 7" id="KW-0812">Transmembrane</keyword>
<dbReference type="InterPro" id="IPR000620">
    <property type="entry name" value="EamA_dom"/>
</dbReference>
<dbReference type="AlphaFoldDB" id="A0A1M6KC37"/>
<evidence type="ECO:0000256" key="4">
    <source>
        <dbReference type="ARBA" id="ARBA00022692"/>
    </source>
</evidence>
<proteinExistence type="inferred from homology"/>
<dbReference type="InterPro" id="IPR050638">
    <property type="entry name" value="AA-Vitamin_Transporters"/>
</dbReference>
<dbReference type="InterPro" id="IPR037185">
    <property type="entry name" value="EmrE-like"/>
</dbReference>
<name>A0A1M6KC37_9FIRM</name>
<evidence type="ECO:0000256" key="1">
    <source>
        <dbReference type="ARBA" id="ARBA00004651"/>
    </source>
</evidence>
<dbReference type="STRING" id="1121919.SAMN02745975_02361"/>
<feature type="transmembrane region" description="Helical" evidence="7">
    <location>
        <begin position="254"/>
        <end position="271"/>
    </location>
</feature>
<feature type="transmembrane region" description="Helical" evidence="7">
    <location>
        <begin position="102"/>
        <end position="123"/>
    </location>
</feature>
<dbReference type="Proteomes" id="UP000184536">
    <property type="component" value="Unassembled WGS sequence"/>
</dbReference>
<evidence type="ECO:0000256" key="3">
    <source>
        <dbReference type="ARBA" id="ARBA00022475"/>
    </source>
</evidence>
<organism evidence="9 10">
    <name type="scientific">Geosporobacter subterraneus DSM 17957</name>
    <dbReference type="NCBI Taxonomy" id="1121919"/>
    <lineage>
        <taxon>Bacteria</taxon>
        <taxon>Bacillati</taxon>
        <taxon>Bacillota</taxon>
        <taxon>Clostridia</taxon>
        <taxon>Peptostreptococcales</taxon>
        <taxon>Thermotaleaceae</taxon>
        <taxon>Geosporobacter</taxon>
    </lineage>
</organism>
<feature type="transmembrane region" description="Helical" evidence="7">
    <location>
        <begin position="73"/>
        <end position="96"/>
    </location>
</feature>
<dbReference type="PANTHER" id="PTHR32322:SF18">
    <property type="entry name" value="S-ADENOSYLMETHIONINE_S-ADENOSYLHOMOCYSTEINE TRANSPORTER"/>
    <property type="match status" value="1"/>
</dbReference>
<feature type="transmembrane region" description="Helical" evidence="7">
    <location>
        <begin position="223"/>
        <end position="242"/>
    </location>
</feature>
<evidence type="ECO:0000313" key="10">
    <source>
        <dbReference type="Proteomes" id="UP000184536"/>
    </source>
</evidence>
<evidence type="ECO:0000259" key="8">
    <source>
        <dbReference type="Pfam" id="PF00892"/>
    </source>
</evidence>
<evidence type="ECO:0000256" key="2">
    <source>
        <dbReference type="ARBA" id="ARBA00007362"/>
    </source>
</evidence>
<protein>
    <submittedName>
        <fullName evidence="9">Permease of the drug/metabolite transporter (DMT) superfamily</fullName>
    </submittedName>
</protein>